<evidence type="ECO:0000256" key="3">
    <source>
        <dbReference type="ARBA" id="ARBA00022525"/>
    </source>
</evidence>
<evidence type="ECO:0000256" key="1">
    <source>
        <dbReference type="ARBA" id="ARBA00004613"/>
    </source>
</evidence>
<dbReference type="GO" id="GO:0016298">
    <property type="term" value="F:lipase activity"/>
    <property type="evidence" value="ECO:0007669"/>
    <property type="project" value="InterPro"/>
</dbReference>
<dbReference type="OrthoDB" id="199913at2759"/>
<comment type="subcellular location">
    <subcellularLocation>
        <location evidence="1">Secreted</location>
    </subcellularLocation>
</comment>
<comment type="similarity">
    <text evidence="2 4">Belongs to the AB hydrolase superfamily. Lipase family.</text>
</comment>
<evidence type="ECO:0000256" key="5">
    <source>
        <dbReference type="SAM" id="SignalP"/>
    </source>
</evidence>
<feature type="signal peptide" evidence="5">
    <location>
        <begin position="1"/>
        <end position="17"/>
    </location>
</feature>
<accession>A0A1I8NYW5</accession>
<gene>
    <name evidence="7" type="primary">106086759</name>
</gene>
<dbReference type="Gene3D" id="3.40.50.1820">
    <property type="entry name" value="alpha/beta hydrolase"/>
    <property type="match status" value="1"/>
</dbReference>
<evidence type="ECO:0000256" key="2">
    <source>
        <dbReference type="ARBA" id="ARBA00010701"/>
    </source>
</evidence>
<dbReference type="Proteomes" id="UP000095300">
    <property type="component" value="Unassembled WGS sequence"/>
</dbReference>
<dbReference type="KEGG" id="scac:106086759"/>
<keyword evidence="3" id="KW-0964">Secreted</keyword>
<keyword evidence="5" id="KW-0732">Signal</keyword>
<dbReference type="PANTHER" id="PTHR11610:SF150">
    <property type="entry name" value="FI01825P-RELATED"/>
    <property type="match status" value="1"/>
</dbReference>
<dbReference type="GO" id="GO:0017171">
    <property type="term" value="F:serine hydrolase activity"/>
    <property type="evidence" value="ECO:0007669"/>
    <property type="project" value="TreeGrafter"/>
</dbReference>
<protein>
    <recommendedName>
        <fullName evidence="6">Lipase domain-containing protein</fullName>
    </recommendedName>
</protein>
<dbReference type="VEuPathDB" id="VectorBase:SCAU003298"/>
<dbReference type="GO" id="GO:0016042">
    <property type="term" value="P:lipid catabolic process"/>
    <property type="evidence" value="ECO:0007669"/>
    <property type="project" value="TreeGrafter"/>
</dbReference>
<dbReference type="CDD" id="cd00707">
    <property type="entry name" value="Pancreat_lipase_like"/>
    <property type="match status" value="1"/>
</dbReference>
<proteinExistence type="inferred from homology"/>
<dbReference type="GO" id="GO:0005615">
    <property type="term" value="C:extracellular space"/>
    <property type="evidence" value="ECO:0007669"/>
    <property type="project" value="TreeGrafter"/>
</dbReference>
<dbReference type="AlphaFoldDB" id="A0A1I8NYW5"/>
<dbReference type="EnsemblMetazoa" id="SCAU003298-RA">
    <property type="protein sequence ID" value="SCAU003298-PA"/>
    <property type="gene ID" value="SCAU003298"/>
</dbReference>
<feature type="domain" description="Lipase" evidence="6">
    <location>
        <begin position="61"/>
        <end position="346"/>
    </location>
</feature>
<dbReference type="FunFam" id="3.40.50.1820:FF:000076">
    <property type="entry name" value="phospholipase A1"/>
    <property type="match status" value="1"/>
</dbReference>
<organism evidence="7 8">
    <name type="scientific">Stomoxys calcitrans</name>
    <name type="common">Stable fly</name>
    <name type="synonym">Conops calcitrans</name>
    <dbReference type="NCBI Taxonomy" id="35570"/>
    <lineage>
        <taxon>Eukaryota</taxon>
        <taxon>Metazoa</taxon>
        <taxon>Ecdysozoa</taxon>
        <taxon>Arthropoda</taxon>
        <taxon>Hexapoda</taxon>
        <taxon>Insecta</taxon>
        <taxon>Pterygota</taxon>
        <taxon>Neoptera</taxon>
        <taxon>Endopterygota</taxon>
        <taxon>Diptera</taxon>
        <taxon>Brachycera</taxon>
        <taxon>Muscomorpha</taxon>
        <taxon>Muscoidea</taxon>
        <taxon>Muscidae</taxon>
        <taxon>Stomoxys</taxon>
    </lineage>
</organism>
<dbReference type="InterPro" id="IPR033906">
    <property type="entry name" value="Lipase_N"/>
</dbReference>
<evidence type="ECO:0000313" key="7">
    <source>
        <dbReference type="EnsemblMetazoa" id="SCAU003298-PA"/>
    </source>
</evidence>
<dbReference type="InterPro" id="IPR002334">
    <property type="entry name" value="Allerg_PlipaseA1"/>
</dbReference>
<dbReference type="InterPro" id="IPR000734">
    <property type="entry name" value="TAG_lipase"/>
</dbReference>
<dbReference type="Pfam" id="PF00151">
    <property type="entry name" value="Lipase"/>
    <property type="match status" value="1"/>
</dbReference>
<dbReference type="PRINTS" id="PR00825">
    <property type="entry name" value="DOLALLERGEN"/>
</dbReference>
<dbReference type="InterPro" id="IPR013818">
    <property type="entry name" value="Lipase"/>
</dbReference>
<dbReference type="InterPro" id="IPR029058">
    <property type="entry name" value="AB_hydrolase_fold"/>
</dbReference>
<keyword evidence="8" id="KW-1185">Reference proteome</keyword>
<dbReference type="SUPFAM" id="SSF53474">
    <property type="entry name" value="alpha/beta-Hydrolases"/>
    <property type="match status" value="1"/>
</dbReference>
<dbReference type="PRINTS" id="PR00821">
    <property type="entry name" value="TAGLIPASE"/>
</dbReference>
<sequence length="360" mass="39503">MYFLWLLVIAIIITVSANPPFDEIEDQIHGENGWYVPNSNGTFLWQALDVAEKLLETLRMENDNNRTSFVDVPVSFYLYTRGNKRKGNQLKALPTEPSLGAFSSGAATKRTFVLIHGWTNSYETETVVEIRNAALQAFDCNVIVVDWPRARSDYISAVVAIPRTGARIAEMIDFLNECCGLSFDTLTVVGHSLGAHVAGHTGKNVKKGRVHTVIGLDPALPLFSFLTPSNRLAATDGDYVQAIHTNAGVLGFLKPIVQGDFYANGGKSQPGCGSDYDGSCSHRRVTTYYAEALTLNNFGAIECKNYLEALAHNCGYEFSSTRMGGINPTDESEGSYFVPVRSSTPFGIIYENFIAKVIKL</sequence>
<feature type="chain" id="PRO_5009325752" description="Lipase domain-containing protein" evidence="5">
    <location>
        <begin position="18"/>
        <end position="360"/>
    </location>
</feature>
<reference evidence="7" key="1">
    <citation type="submission" date="2020-05" db="UniProtKB">
        <authorList>
            <consortium name="EnsemblMetazoa"/>
        </authorList>
    </citation>
    <scope>IDENTIFICATION</scope>
    <source>
        <strain evidence="7">USDA</strain>
    </source>
</reference>
<name>A0A1I8NYW5_STOCA</name>
<evidence type="ECO:0000256" key="4">
    <source>
        <dbReference type="RuleBase" id="RU004262"/>
    </source>
</evidence>
<evidence type="ECO:0000259" key="6">
    <source>
        <dbReference type="Pfam" id="PF00151"/>
    </source>
</evidence>
<evidence type="ECO:0000313" key="8">
    <source>
        <dbReference type="Proteomes" id="UP000095300"/>
    </source>
</evidence>
<dbReference type="PANTHER" id="PTHR11610">
    <property type="entry name" value="LIPASE"/>
    <property type="match status" value="1"/>
</dbReference>